<organism evidence="2 3">
    <name type="scientific">Neobacillus rhizosphaerae</name>
    <dbReference type="NCBI Taxonomy" id="2880965"/>
    <lineage>
        <taxon>Bacteria</taxon>
        <taxon>Bacillati</taxon>
        <taxon>Bacillota</taxon>
        <taxon>Bacilli</taxon>
        <taxon>Bacillales</taxon>
        <taxon>Bacillaceae</taxon>
        <taxon>Neobacillus</taxon>
    </lineage>
</organism>
<proteinExistence type="predicted"/>
<name>A0ABM9EM49_9BACI</name>
<keyword evidence="1" id="KW-0472">Membrane</keyword>
<accession>A0ABM9EM49</accession>
<feature type="transmembrane region" description="Helical" evidence="1">
    <location>
        <begin position="71"/>
        <end position="89"/>
    </location>
</feature>
<evidence type="ECO:0000313" key="3">
    <source>
        <dbReference type="Proteomes" id="UP000838308"/>
    </source>
</evidence>
<feature type="transmembrane region" description="Helical" evidence="1">
    <location>
        <begin position="12"/>
        <end position="29"/>
    </location>
</feature>
<keyword evidence="1" id="KW-0812">Transmembrane</keyword>
<reference evidence="2" key="1">
    <citation type="submission" date="2022-04" db="EMBL/GenBank/DDBJ databases">
        <authorList>
            <person name="Criscuolo A."/>
        </authorList>
    </citation>
    <scope>NUCLEOTIDE SEQUENCE</scope>
    <source>
        <strain evidence="2">CIP111895</strain>
    </source>
</reference>
<evidence type="ECO:0000256" key="1">
    <source>
        <dbReference type="SAM" id="Phobius"/>
    </source>
</evidence>
<keyword evidence="3" id="KW-1185">Reference proteome</keyword>
<dbReference type="EMBL" id="CALBWS010000003">
    <property type="protein sequence ID" value="CAH2713681.1"/>
    <property type="molecule type" value="Genomic_DNA"/>
</dbReference>
<evidence type="ECO:0000313" key="2">
    <source>
        <dbReference type="EMBL" id="CAH2713681.1"/>
    </source>
</evidence>
<sequence>MKTLNYPIWLKCYMVIGILLGVFFFLMYATRQEIIEEYYQIRIFVNVVFVLWIIIDIVLKRLVSSYTTNGVRNVIFAVYVFFIIGARGLPSPFRYDWVCHIAFAFYLANYFYNVIKKKKQGN</sequence>
<protein>
    <submittedName>
        <fullName evidence="2">Uncharacterized protein</fullName>
    </submittedName>
</protein>
<feature type="transmembrane region" description="Helical" evidence="1">
    <location>
        <begin position="95"/>
        <end position="115"/>
    </location>
</feature>
<feature type="transmembrane region" description="Helical" evidence="1">
    <location>
        <begin position="41"/>
        <end position="59"/>
    </location>
</feature>
<dbReference type="Proteomes" id="UP000838308">
    <property type="component" value="Unassembled WGS sequence"/>
</dbReference>
<comment type="caution">
    <text evidence="2">The sequence shown here is derived from an EMBL/GenBank/DDBJ whole genome shotgun (WGS) entry which is preliminary data.</text>
</comment>
<gene>
    <name evidence="2" type="ORF">BACCIP111895_00835</name>
</gene>
<keyword evidence="1" id="KW-1133">Transmembrane helix</keyword>